<dbReference type="EMBL" id="CP036279">
    <property type="protein sequence ID" value="QDU61813.1"/>
    <property type="molecule type" value="Genomic_DNA"/>
</dbReference>
<dbReference type="Pfam" id="PF01584">
    <property type="entry name" value="CheW"/>
    <property type="match status" value="1"/>
</dbReference>
<evidence type="ECO:0000259" key="2">
    <source>
        <dbReference type="PROSITE" id="PS50110"/>
    </source>
</evidence>
<evidence type="ECO:0000313" key="5">
    <source>
        <dbReference type="Proteomes" id="UP000317093"/>
    </source>
</evidence>
<dbReference type="AlphaFoldDB" id="A0A518B488"/>
<dbReference type="InterPro" id="IPR036061">
    <property type="entry name" value="CheW-like_dom_sf"/>
</dbReference>
<keyword evidence="5" id="KW-1185">Reference proteome</keyword>
<reference evidence="4 5" key="1">
    <citation type="submission" date="2019-02" db="EMBL/GenBank/DDBJ databases">
        <title>Deep-cultivation of Planctomycetes and their phenomic and genomic characterization uncovers novel biology.</title>
        <authorList>
            <person name="Wiegand S."/>
            <person name="Jogler M."/>
            <person name="Boedeker C."/>
            <person name="Pinto D."/>
            <person name="Vollmers J."/>
            <person name="Rivas-Marin E."/>
            <person name="Kohn T."/>
            <person name="Peeters S.H."/>
            <person name="Heuer A."/>
            <person name="Rast P."/>
            <person name="Oberbeckmann S."/>
            <person name="Bunk B."/>
            <person name="Jeske O."/>
            <person name="Meyerdierks A."/>
            <person name="Storesund J.E."/>
            <person name="Kallscheuer N."/>
            <person name="Luecker S."/>
            <person name="Lage O.M."/>
            <person name="Pohl T."/>
            <person name="Merkel B.J."/>
            <person name="Hornburger P."/>
            <person name="Mueller R.-W."/>
            <person name="Bruemmer F."/>
            <person name="Labrenz M."/>
            <person name="Spormann A.M."/>
            <person name="Op den Camp H."/>
            <person name="Overmann J."/>
            <person name="Amann R."/>
            <person name="Jetten M.S.M."/>
            <person name="Mascher T."/>
            <person name="Medema M.H."/>
            <person name="Devos D.P."/>
            <person name="Kaster A.-K."/>
            <person name="Ovreas L."/>
            <person name="Rohde M."/>
            <person name="Galperin M.Y."/>
            <person name="Jogler C."/>
        </authorList>
    </citation>
    <scope>NUCLEOTIDE SEQUENCE [LARGE SCALE GENOMIC DNA]</scope>
    <source>
        <strain evidence="4 5">Pan216</strain>
    </source>
</reference>
<name>A0A518B488_9BACT</name>
<dbReference type="GO" id="GO:0006935">
    <property type="term" value="P:chemotaxis"/>
    <property type="evidence" value="ECO:0007669"/>
    <property type="project" value="InterPro"/>
</dbReference>
<dbReference type="PANTHER" id="PTHR47233:SF3">
    <property type="entry name" value="CHEMOTAXIS PROTEIN CHEV"/>
    <property type="match status" value="1"/>
</dbReference>
<gene>
    <name evidence="4" type="primary">cheV_1</name>
    <name evidence="4" type="ORF">Pan216_26780</name>
</gene>
<feature type="modified residue" description="4-aspartylphosphate" evidence="1">
    <location>
        <position position="243"/>
    </location>
</feature>
<proteinExistence type="predicted"/>
<dbReference type="Proteomes" id="UP000317093">
    <property type="component" value="Chromosome"/>
</dbReference>
<dbReference type="InterPro" id="IPR001789">
    <property type="entry name" value="Sig_transdc_resp-reg_receiver"/>
</dbReference>
<dbReference type="RefSeq" id="WP_145258358.1">
    <property type="nucleotide sequence ID" value="NZ_CP036279.1"/>
</dbReference>
<dbReference type="GO" id="GO:0000160">
    <property type="term" value="P:phosphorelay signal transduction system"/>
    <property type="evidence" value="ECO:0007669"/>
    <property type="project" value="InterPro"/>
</dbReference>
<dbReference type="SMART" id="SM00448">
    <property type="entry name" value="REC"/>
    <property type="match status" value="1"/>
</dbReference>
<dbReference type="OrthoDB" id="9806105at2"/>
<dbReference type="Pfam" id="PF00072">
    <property type="entry name" value="Response_reg"/>
    <property type="match status" value="1"/>
</dbReference>
<dbReference type="Gene3D" id="2.30.30.40">
    <property type="entry name" value="SH3 Domains"/>
    <property type="match status" value="1"/>
</dbReference>
<dbReference type="PIRSF" id="PIRSF002867">
    <property type="entry name" value="CheV"/>
    <property type="match status" value="1"/>
</dbReference>
<dbReference type="PANTHER" id="PTHR47233">
    <property type="entry name" value="CHEMOTAXIS PROTEIN CHEV"/>
    <property type="match status" value="1"/>
</dbReference>
<dbReference type="Gene3D" id="3.40.50.2300">
    <property type="match status" value="1"/>
</dbReference>
<feature type="domain" description="CheW-like" evidence="3">
    <location>
        <begin position="23"/>
        <end position="162"/>
    </location>
</feature>
<dbReference type="SUPFAM" id="SSF52172">
    <property type="entry name" value="CheY-like"/>
    <property type="match status" value="1"/>
</dbReference>
<dbReference type="InterPro" id="IPR011006">
    <property type="entry name" value="CheY-like_superfamily"/>
</dbReference>
<dbReference type="InterPro" id="IPR002545">
    <property type="entry name" value="CheW-lke_dom"/>
</dbReference>
<evidence type="ECO:0000256" key="1">
    <source>
        <dbReference type="PROSITE-ProRule" id="PRU00169"/>
    </source>
</evidence>
<sequence length="329" mass="36605">MRSFDVKQMLLEKDILLEAGTNELEVLVFSLDGRPYGINVAKVREVISPPTVHRMPSSHESVEGAFRLRDRVIPLINLARFLGMESSVAPKDSRIVVTEFNSVLNSFRVDDVRRIYRVSWDHIEPLPSIPEFSDTPITAVTRIDDVITPMLDFEMIVDRIHAFSGLRPEITPVTDAGHRQGRHIAIAEDSVTVQQLISDTLTTAGYENVVIFNNGLSLWEWLEAQAADGPETLSDRIDVVIADIEMPRMDGLHLTKRVREHPVLGGLPIIIFSSLITPDNLKKGKSVGATMQISKPELFHVVTILDDLLSGRVAEEEARATSSMPARSG</sequence>
<dbReference type="PROSITE" id="PS50110">
    <property type="entry name" value="RESPONSE_REGULATORY"/>
    <property type="match status" value="1"/>
</dbReference>
<feature type="domain" description="Response regulatory" evidence="2">
    <location>
        <begin position="183"/>
        <end position="310"/>
    </location>
</feature>
<dbReference type="SMART" id="SM00260">
    <property type="entry name" value="CheW"/>
    <property type="match status" value="1"/>
</dbReference>
<evidence type="ECO:0000259" key="3">
    <source>
        <dbReference type="PROSITE" id="PS50851"/>
    </source>
</evidence>
<dbReference type="KEGG" id="knv:Pan216_26780"/>
<dbReference type="InterPro" id="IPR024181">
    <property type="entry name" value="Chemotax_regulator_CheV"/>
</dbReference>
<organism evidence="4 5">
    <name type="scientific">Kolteria novifilia</name>
    <dbReference type="NCBI Taxonomy" id="2527975"/>
    <lineage>
        <taxon>Bacteria</taxon>
        <taxon>Pseudomonadati</taxon>
        <taxon>Planctomycetota</taxon>
        <taxon>Planctomycetia</taxon>
        <taxon>Kolteriales</taxon>
        <taxon>Kolteriaceae</taxon>
        <taxon>Kolteria</taxon>
    </lineage>
</organism>
<accession>A0A518B488</accession>
<dbReference type="PROSITE" id="PS50851">
    <property type="entry name" value="CHEW"/>
    <property type="match status" value="1"/>
</dbReference>
<keyword evidence="1" id="KW-0597">Phosphoprotein</keyword>
<dbReference type="SUPFAM" id="SSF50341">
    <property type="entry name" value="CheW-like"/>
    <property type="match status" value="1"/>
</dbReference>
<dbReference type="Gene3D" id="2.40.50.180">
    <property type="entry name" value="CheA-289, Domain 4"/>
    <property type="match status" value="1"/>
</dbReference>
<evidence type="ECO:0000313" key="4">
    <source>
        <dbReference type="EMBL" id="QDU61813.1"/>
    </source>
</evidence>
<protein>
    <submittedName>
        <fullName evidence="4">Chemotaxis protein CheV</fullName>
    </submittedName>
</protein>